<dbReference type="InterPro" id="IPR012337">
    <property type="entry name" value="RNaseH-like_sf"/>
</dbReference>
<dbReference type="EMBL" id="BAABME010001691">
    <property type="protein sequence ID" value="GAA0150972.1"/>
    <property type="molecule type" value="Genomic_DNA"/>
</dbReference>
<organism evidence="3 4">
    <name type="scientific">Lithospermum erythrorhizon</name>
    <name type="common">Purple gromwell</name>
    <name type="synonym">Lithospermum officinale var. erythrorhizon</name>
    <dbReference type="NCBI Taxonomy" id="34254"/>
    <lineage>
        <taxon>Eukaryota</taxon>
        <taxon>Viridiplantae</taxon>
        <taxon>Streptophyta</taxon>
        <taxon>Embryophyta</taxon>
        <taxon>Tracheophyta</taxon>
        <taxon>Spermatophyta</taxon>
        <taxon>Magnoliopsida</taxon>
        <taxon>eudicotyledons</taxon>
        <taxon>Gunneridae</taxon>
        <taxon>Pentapetalae</taxon>
        <taxon>asterids</taxon>
        <taxon>lamiids</taxon>
        <taxon>Boraginales</taxon>
        <taxon>Boraginaceae</taxon>
        <taxon>Boraginoideae</taxon>
        <taxon>Lithospermeae</taxon>
        <taxon>Lithospermum</taxon>
    </lineage>
</organism>
<keyword evidence="4" id="KW-1185">Reference proteome</keyword>
<sequence length="240" mass="27048">MVQRQFDTNVMIVRNDNGTEFKPLLEYFDENGILFQISCVGTPQQNGRVERKHRHILNVAIALIFQDNLPLTFWGECILGVVYLINRTSSGLLQNKSPFEVLLGKASELDHLRVFGSLCFAHNQKSKGNKFASRSRKCVFTGYPNRQKGWKLYDIDSGEIFVSRNVKFHENEFPFGVGKCLEVLSEVNSTTGLIIEDEPCDGNSHLDRASSGQEVQEISPPSHDDLGMTNNIVEQQVIPS</sequence>
<comment type="caution">
    <text evidence="3">The sequence shown here is derived from an EMBL/GenBank/DDBJ whole genome shotgun (WGS) entry which is preliminary data.</text>
</comment>
<evidence type="ECO:0000259" key="2">
    <source>
        <dbReference type="PROSITE" id="PS50994"/>
    </source>
</evidence>
<feature type="domain" description="Integrase catalytic" evidence="2">
    <location>
        <begin position="1"/>
        <end position="106"/>
    </location>
</feature>
<dbReference type="GO" id="GO:0003676">
    <property type="term" value="F:nucleic acid binding"/>
    <property type="evidence" value="ECO:0007669"/>
    <property type="project" value="InterPro"/>
</dbReference>
<evidence type="ECO:0000256" key="1">
    <source>
        <dbReference type="SAM" id="MobiDB-lite"/>
    </source>
</evidence>
<dbReference type="Gene3D" id="3.30.420.10">
    <property type="entry name" value="Ribonuclease H-like superfamily/Ribonuclease H"/>
    <property type="match status" value="1"/>
</dbReference>
<accession>A0AAV3PLX1</accession>
<dbReference type="GO" id="GO:0015074">
    <property type="term" value="P:DNA integration"/>
    <property type="evidence" value="ECO:0007669"/>
    <property type="project" value="InterPro"/>
</dbReference>
<feature type="region of interest" description="Disordered" evidence="1">
    <location>
        <begin position="204"/>
        <end position="228"/>
    </location>
</feature>
<proteinExistence type="predicted"/>
<dbReference type="InterPro" id="IPR001584">
    <property type="entry name" value="Integrase_cat-core"/>
</dbReference>
<dbReference type="InterPro" id="IPR039537">
    <property type="entry name" value="Retrotran_Ty1/copia-like"/>
</dbReference>
<evidence type="ECO:0000313" key="3">
    <source>
        <dbReference type="EMBL" id="GAA0150972.1"/>
    </source>
</evidence>
<evidence type="ECO:0000313" key="4">
    <source>
        <dbReference type="Proteomes" id="UP001454036"/>
    </source>
</evidence>
<protein>
    <recommendedName>
        <fullName evidence="2">Integrase catalytic domain-containing protein</fullName>
    </recommendedName>
</protein>
<dbReference type="AlphaFoldDB" id="A0AAV3PLX1"/>
<reference evidence="3 4" key="1">
    <citation type="submission" date="2024-01" db="EMBL/GenBank/DDBJ databases">
        <title>The complete chloroplast genome sequence of Lithospermum erythrorhizon: insights into the phylogenetic relationship among Boraginaceae species and the maternal lineages of purple gromwells.</title>
        <authorList>
            <person name="Okada T."/>
            <person name="Watanabe K."/>
        </authorList>
    </citation>
    <scope>NUCLEOTIDE SEQUENCE [LARGE SCALE GENOMIC DNA]</scope>
</reference>
<dbReference type="PANTHER" id="PTHR42648:SF31">
    <property type="entry name" value="RNA-DIRECTED DNA POLYMERASE"/>
    <property type="match status" value="1"/>
</dbReference>
<dbReference type="InterPro" id="IPR057670">
    <property type="entry name" value="SH3_retrovirus"/>
</dbReference>
<dbReference type="SUPFAM" id="SSF53098">
    <property type="entry name" value="Ribonuclease H-like"/>
    <property type="match status" value="1"/>
</dbReference>
<dbReference type="InterPro" id="IPR036397">
    <property type="entry name" value="RNaseH_sf"/>
</dbReference>
<dbReference type="PANTHER" id="PTHR42648">
    <property type="entry name" value="TRANSPOSASE, PUTATIVE-RELATED"/>
    <property type="match status" value="1"/>
</dbReference>
<dbReference type="Pfam" id="PF25597">
    <property type="entry name" value="SH3_retrovirus"/>
    <property type="match status" value="1"/>
</dbReference>
<gene>
    <name evidence="3" type="ORF">LIER_09792</name>
</gene>
<dbReference type="Proteomes" id="UP001454036">
    <property type="component" value="Unassembled WGS sequence"/>
</dbReference>
<name>A0AAV3PLX1_LITER</name>
<dbReference type="PROSITE" id="PS50994">
    <property type="entry name" value="INTEGRASE"/>
    <property type="match status" value="1"/>
</dbReference>